<dbReference type="Proteomes" id="UP001476247">
    <property type="component" value="Unassembled WGS sequence"/>
</dbReference>
<feature type="transmembrane region" description="Helical" evidence="8">
    <location>
        <begin position="70"/>
        <end position="89"/>
    </location>
</feature>
<sequence length="433" mass="47316">MKYYLDTASSSTKTCCFEAEIKRHDSFLSVDSNATVITVQDNKPSQYGSIHEEQETVMIKQQQCSTMGGAVNLVNAMMGTGIIGLPLALHLCGFWLGLLFSVTIAYISCMTMHITILCGLKTQTHSLVSLCQSLIGSTGALLGDTLPSLLALAFPNVPFFSDRRNVILAFGLLCTLPLSLSRSTAQFAKWSAMSVCLLMLMLLGVLVRVPYYLSIVDKIELEYVPISESMFKGLAIISLAFGCSQNLFGVYSGLKNQSPSKWLLTCSTAIGIAFVINIVFAVTAYLCFGKHVQANILLNFPENDPGIQLVKLALGLFMVLTIPLCIHPCRESVMMMFGINTHNSTNKQHYTVSIGVFALILWVGATITSLGKVFNVIGGFSTTILGFLLPGCAYLYLFSSELLNNKKLFFVSIFSICIALPVMYFSIKDAIFK</sequence>
<name>A0ABP9Y1P8_9FUNG</name>
<keyword evidence="6 8" id="KW-1133">Transmembrane helix</keyword>
<feature type="transmembrane region" description="Helical" evidence="8">
    <location>
        <begin position="408"/>
        <end position="427"/>
    </location>
</feature>
<evidence type="ECO:0000259" key="9">
    <source>
        <dbReference type="Pfam" id="PF01490"/>
    </source>
</evidence>
<feature type="transmembrane region" description="Helical" evidence="8">
    <location>
        <begin position="306"/>
        <end position="329"/>
    </location>
</feature>
<feature type="transmembrane region" description="Helical" evidence="8">
    <location>
        <begin position="95"/>
        <end position="120"/>
    </location>
</feature>
<keyword evidence="3" id="KW-0813">Transport</keyword>
<feature type="domain" description="Amino acid transporter transmembrane" evidence="9">
    <location>
        <begin position="64"/>
        <end position="126"/>
    </location>
</feature>
<protein>
    <recommendedName>
        <fullName evidence="9">Amino acid transporter transmembrane domain-containing protein</fullName>
    </recommendedName>
</protein>
<keyword evidence="7 8" id="KW-0472">Membrane</keyword>
<comment type="similarity">
    <text evidence="2">Belongs to the amino acid/polyamine transporter 2 family.</text>
</comment>
<reference evidence="10 11" key="1">
    <citation type="submission" date="2024-04" db="EMBL/GenBank/DDBJ databases">
        <title>genome sequences of Mucor flavus KT1a and Helicostylum pulchrum KT1b strains isolation_sourced from the surface of a dry-aged beef.</title>
        <authorList>
            <person name="Toyotome T."/>
            <person name="Hosono M."/>
            <person name="Torimaru M."/>
            <person name="Fukuda K."/>
            <person name="Mikami N."/>
        </authorList>
    </citation>
    <scope>NUCLEOTIDE SEQUENCE [LARGE SCALE GENOMIC DNA]</scope>
    <source>
        <strain evidence="10 11">KT1b</strain>
    </source>
</reference>
<keyword evidence="11" id="KW-1185">Reference proteome</keyword>
<evidence type="ECO:0000256" key="6">
    <source>
        <dbReference type="ARBA" id="ARBA00022989"/>
    </source>
</evidence>
<organism evidence="10 11">
    <name type="scientific">Helicostylum pulchrum</name>
    <dbReference type="NCBI Taxonomy" id="562976"/>
    <lineage>
        <taxon>Eukaryota</taxon>
        <taxon>Fungi</taxon>
        <taxon>Fungi incertae sedis</taxon>
        <taxon>Mucoromycota</taxon>
        <taxon>Mucoromycotina</taxon>
        <taxon>Mucoromycetes</taxon>
        <taxon>Mucorales</taxon>
        <taxon>Mucorineae</taxon>
        <taxon>Mucoraceae</taxon>
        <taxon>Helicostylum</taxon>
    </lineage>
</organism>
<gene>
    <name evidence="10" type="ORF">HPULCUR_006363</name>
</gene>
<dbReference type="Pfam" id="PF01490">
    <property type="entry name" value="Aa_trans"/>
    <property type="match status" value="2"/>
</dbReference>
<feature type="transmembrane region" description="Helical" evidence="8">
    <location>
        <begin position="350"/>
        <end position="370"/>
    </location>
</feature>
<evidence type="ECO:0000256" key="2">
    <source>
        <dbReference type="ARBA" id="ARBA00008066"/>
    </source>
</evidence>
<evidence type="ECO:0000256" key="7">
    <source>
        <dbReference type="ARBA" id="ARBA00023136"/>
    </source>
</evidence>
<comment type="caution">
    <text evidence="10">The sequence shown here is derived from an EMBL/GenBank/DDBJ whole genome shotgun (WGS) entry which is preliminary data.</text>
</comment>
<dbReference type="PANTHER" id="PTHR22950">
    <property type="entry name" value="AMINO ACID TRANSPORTER"/>
    <property type="match status" value="1"/>
</dbReference>
<feature type="domain" description="Amino acid transporter transmembrane" evidence="9">
    <location>
        <begin position="141"/>
        <end position="428"/>
    </location>
</feature>
<keyword evidence="5" id="KW-0029">Amino-acid transport</keyword>
<dbReference type="EMBL" id="BAABUJ010000017">
    <property type="protein sequence ID" value="GAA5800924.1"/>
    <property type="molecule type" value="Genomic_DNA"/>
</dbReference>
<evidence type="ECO:0000256" key="8">
    <source>
        <dbReference type="SAM" id="Phobius"/>
    </source>
</evidence>
<feature type="transmembrane region" description="Helical" evidence="8">
    <location>
        <begin position="233"/>
        <end position="251"/>
    </location>
</feature>
<dbReference type="InterPro" id="IPR013057">
    <property type="entry name" value="AA_transpt_TM"/>
</dbReference>
<evidence type="ECO:0000256" key="4">
    <source>
        <dbReference type="ARBA" id="ARBA00022692"/>
    </source>
</evidence>
<accession>A0ABP9Y1P8</accession>
<evidence type="ECO:0000256" key="5">
    <source>
        <dbReference type="ARBA" id="ARBA00022970"/>
    </source>
</evidence>
<evidence type="ECO:0000313" key="10">
    <source>
        <dbReference type="EMBL" id="GAA5800924.1"/>
    </source>
</evidence>
<comment type="subcellular location">
    <subcellularLocation>
        <location evidence="1">Membrane</location>
        <topology evidence="1">Multi-pass membrane protein</topology>
    </subcellularLocation>
</comment>
<evidence type="ECO:0000256" key="3">
    <source>
        <dbReference type="ARBA" id="ARBA00022448"/>
    </source>
</evidence>
<evidence type="ECO:0000313" key="11">
    <source>
        <dbReference type="Proteomes" id="UP001476247"/>
    </source>
</evidence>
<feature type="transmembrane region" description="Helical" evidence="8">
    <location>
        <begin position="263"/>
        <end position="286"/>
    </location>
</feature>
<feature type="transmembrane region" description="Helical" evidence="8">
    <location>
        <begin position="376"/>
        <end position="396"/>
    </location>
</feature>
<feature type="transmembrane region" description="Helical" evidence="8">
    <location>
        <begin position="192"/>
        <end position="213"/>
    </location>
</feature>
<keyword evidence="4 8" id="KW-0812">Transmembrane</keyword>
<proteinExistence type="inferred from homology"/>
<evidence type="ECO:0000256" key="1">
    <source>
        <dbReference type="ARBA" id="ARBA00004141"/>
    </source>
</evidence>
<dbReference type="PANTHER" id="PTHR22950:SF458">
    <property type="entry name" value="SODIUM-COUPLED NEUTRAL AMINO ACID TRANSPORTER 11-RELATED"/>
    <property type="match status" value="1"/>
</dbReference>